<dbReference type="eggNOG" id="ENOG502S10S">
    <property type="taxonomic scope" value="Eukaryota"/>
</dbReference>
<dbReference type="Pfam" id="PF01900">
    <property type="entry name" value="RNase_P_Rpp14"/>
    <property type="match status" value="1"/>
</dbReference>
<dbReference type="PANTHER" id="PTHR15441">
    <property type="entry name" value="RIBONUCLEASE P PROTEIN SUBUNIT P14"/>
    <property type="match status" value="1"/>
</dbReference>
<name>E9HB96_DAPPU</name>
<accession>E9HB96</accession>
<dbReference type="InParanoid" id="E9HB96"/>
<dbReference type="OrthoDB" id="7481291at2759"/>
<dbReference type="OMA" id="PCHFQVI"/>
<evidence type="ECO:0000256" key="1">
    <source>
        <dbReference type="ARBA" id="ARBA00010800"/>
    </source>
</evidence>
<dbReference type="GO" id="GO:0005730">
    <property type="term" value="C:nucleolus"/>
    <property type="evidence" value="ECO:0000318"/>
    <property type="project" value="GO_Central"/>
</dbReference>
<dbReference type="GO" id="GO:0033204">
    <property type="term" value="F:ribonuclease P RNA binding"/>
    <property type="evidence" value="ECO:0000318"/>
    <property type="project" value="GO_Central"/>
</dbReference>
<dbReference type="KEGG" id="dpx:DAPPUDRAFT_309243"/>
<dbReference type="STRING" id="6669.E9HB96"/>
<dbReference type="Gene3D" id="3.30.70.3250">
    <property type="entry name" value="Ribonuclease P, Pop5 subunit"/>
    <property type="match status" value="1"/>
</dbReference>
<evidence type="ECO:0000313" key="3">
    <source>
        <dbReference type="EMBL" id="EFX70931.1"/>
    </source>
</evidence>
<dbReference type="PANTHER" id="PTHR15441:SF1">
    <property type="entry name" value="RIBONUCLEASE P PROTEIN SUBUNIT P14"/>
    <property type="match status" value="1"/>
</dbReference>
<comment type="similarity">
    <text evidence="1">Belongs to the eukaryotic/archaeal RNase P protein component 2 family.</text>
</comment>
<organism evidence="3 4">
    <name type="scientific">Daphnia pulex</name>
    <name type="common">Water flea</name>
    <dbReference type="NCBI Taxonomy" id="6669"/>
    <lineage>
        <taxon>Eukaryota</taxon>
        <taxon>Metazoa</taxon>
        <taxon>Ecdysozoa</taxon>
        <taxon>Arthropoda</taxon>
        <taxon>Crustacea</taxon>
        <taxon>Branchiopoda</taxon>
        <taxon>Diplostraca</taxon>
        <taxon>Cladocera</taxon>
        <taxon>Anomopoda</taxon>
        <taxon>Daphniidae</taxon>
        <taxon>Daphnia</taxon>
    </lineage>
</organism>
<dbReference type="Proteomes" id="UP000000305">
    <property type="component" value="Unassembled WGS sequence"/>
</dbReference>
<dbReference type="EMBL" id="GL732615">
    <property type="protein sequence ID" value="EFX70931.1"/>
    <property type="molecule type" value="Genomic_DNA"/>
</dbReference>
<dbReference type="GO" id="GO:0030681">
    <property type="term" value="C:multimeric ribonuclease P complex"/>
    <property type="evidence" value="ECO:0000318"/>
    <property type="project" value="GO_Central"/>
</dbReference>
<dbReference type="HOGENOM" id="CLU_1808170_0_0_1"/>
<dbReference type="SUPFAM" id="SSF160350">
    <property type="entry name" value="Rnp2-like"/>
    <property type="match status" value="1"/>
</dbReference>
<reference evidence="3 4" key="1">
    <citation type="journal article" date="2011" name="Science">
        <title>The ecoresponsive genome of Daphnia pulex.</title>
        <authorList>
            <person name="Colbourne J.K."/>
            <person name="Pfrender M.E."/>
            <person name="Gilbert D."/>
            <person name="Thomas W.K."/>
            <person name="Tucker A."/>
            <person name="Oakley T.H."/>
            <person name="Tokishita S."/>
            <person name="Aerts A."/>
            <person name="Arnold G.J."/>
            <person name="Basu M.K."/>
            <person name="Bauer D.J."/>
            <person name="Caceres C.E."/>
            <person name="Carmel L."/>
            <person name="Casola C."/>
            <person name="Choi J.H."/>
            <person name="Detter J.C."/>
            <person name="Dong Q."/>
            <person name="Dusheyko S."/>
            <person name="Eads B.D."/>
            <person name="Frohlich T."/>
            <person name="Geiler-Samerotte K.A."/>
            <person name="Gerlach D."/>
            <person name="Hatcher P."/>
            <person name="Jogdeo S."/>
            <person name="Krijgsveld J."/>
            <person name="Kriventseva E.V."/>
            <person name="Kultz D."/>
            <person name="Laforsch C."/>
            <person name="Lindquist E."/>
            <person name="Lopez J."/>
            <person name="Manak J.R."/>
            <person name="Muller J."/>
            <person name="Pangilinan J."/>
            <person name="Patwardhan R.P."/>
            <person name="Pitluck S."/>
            <person name="Pritham E.J."/>
            <person name="Rechtsteiner A."/>
            <person name="Rho M."/>
            <person name="Rogozin I.B."/>
            <person name="Sakarya O."/>
            <person name="Salamov A."/>
            <person name="Schaack S."/>
            <person name="Shapiro H."/>
            <person name="Shiga Y."/>
            <person name="Skalitzky C."/>
            <person name="Smith Z."/>
            <person name="Souvorov A."/>
            <person name="Sung W."/>
            <person name="Tang Z."/>
            <person name="Tsuchiya D."/>
            <person name="Tu H."/>
            <person name="Vos H."/>
            <person name="Wang M."/>
            <person name="Wolf Y.I."/>
            <person name="Yamagata H."/>
            <person name="Yamada T."/>
            <person name="Ye Y."/>
            <person name="Shaw J.R."/>
            <person name="Andrews J."/>
            <person name="Crease T.J."/>
            <person name="Tang H."/>
            <person name="Lucas S.M."/>
            <person name="Robertson H.M."/>
            <person name="Bork P."/>
            <person name="Koonin E.V."/>
            <person name="Zdobnov E.M."/>
            <person name="Grigoriev I.V."/>
            <person name="Lynch M."/>
            <person name="Boore J.L."/>
        </authorList>
    </citation>
    <scope>NUCLEOTIDE SEQUENCE [LARGE SCALE GENOMIC DNA]</scope>
</reference>
<dbReference type="InterPro" id="IPR002759">
    <property type="entry name" value="Pop5/Rpp14/Rnp2-like"/>
</dbReference>
<evidence type="ECO:0000313" key="4">
    <source>
        <dbReference type="Proteomes" id="UP000000305"/>
    </source>
</evidence>
<dbReference type="GO" id="GO:0001682">
    <property type="term" value="P:tRNA 5'-leader removal"/>
    <property type="evidence" value="ECO:0000318"/>
    <property type="project" value="GO_Central"/>
</dbReference>
<proteinExistence type="inferred from homology"/>
<keyword evidence="4" id="KW-1185">Reference proteome</keyword>
<gene>
    <name evidence="3" type="ORF">DAPPUDRAFT_309243</name>
</gene>
<protein>
    <submittedName>
        <fullName evidence="3">Uncharacterized protein</fullName>
    </submittedName>
</protein>
<keyword evidence="2" id="KW-0819">tRNA processing</keyword>
<sequence length="143" mass="16292">MRNTTNNEHLRTSTPTSKSGIKTLPDKYYYLDVQVEFEETTGKKQPVFTKELIKLSVSNAIKKLYGELGSAATTDVIFLDQATKRIILRCPSCFYVKLHSSLTLATHYEGHDCYFQVHKASSTLISLDCHSRTYSFSKEDQQL</sequence>
<dbReference type="InterPro" id="IPR038085">
    <property type="entry name" value="Rnp2-like_sf"/>
</dbReference>
<dbReference type="AlphaFoldDB" id="E9HB96"/>
<dbReference type="PhylomeDB" id="E9HB96"/>
<evidence type="ECO:0000256" key="2">
    <source>
        <dbReference type="ARBA" id="ARBA00022694"/>
    </source>
</evidence>